<dbReference type="AlphaFoldDB" id="A0AAD7MDS1"/>
<name>A0AAD7MDS1_9AGAR</name>
<protein>
    <submittedName>
        <fullName evidence="1">Uncharacterized protein</fullName>
    </submittedName>
</protein>
<sequence length="220" mass="24028">MSVESAWNVHRCASLRGFSNYHGNPSDTMARMVHTAMYLKGKTRICFTANVFTDAAFISAQAFLKGTKPAGARANDRDARFDGAAGIPSVEIASLKRCIRSHPRLFTSEPSQEEERNTNLPPADSIVLFAPAHAPIAAVSLERLHYTKMRGRSDQIVFGAQRMKIATAGSRRILGALGYDGKCSACFGSDANRRHSYARRGRVGAIGNPREQIPAFEDRG</sequence>
<gene>
    <name evidence="1" type="ORF">B0H16DRAFT_553620</name>
</gene>
<organism evidence="1 2">
    <name type="scientific">Mycena metata</name>
    <dbReference type="NCBI Taxonomy" id="1033252"/>
    <lineage>
        <taxon>Eukaryota</taxon>
        <taxon>Fungi</taxon>
        <taxon>Dikarya</taxon>
        <taxon>Basidiomycota</taxon>
        <taxon>Agaricomycotina</taxon>
        <taxon>Agaricomycetes</taxon>
        <taxon>Agaricomycetidae</taxon>
        <taxon>Agaricales</taxon>
        <taxon>Marasmiineae</taxon>
        <taxon>Mycenaceae</taxon>
        <taxon>Mycena</taxon>
    </lineage>
</organism>
<dbReference type="Proteomes" id="UP001215598">
    <property type="component" value="Unassembled WGS sequence"/>
</dbReference>
<dbReference type="EMBL" id="JARKIB010000358">
    <property type="protein sequence ID" value="KAJ7712773.1"/>
    <property type="molecule type" value="Genomic_DNA"/>
</dbReference>
<evidence type="ECO:0000313" key="1">
    <source>
        <dbReference type="EMBL" id="KAJ7712773.1"/>
    </source>
</evidence>
<evidence type="ECO:0000313" key="2">
    <source>
        <dbReference type="Proteomes" id="UP001215598"/>
    </source>
</evidence>
<keyword evidence="2" id="KW-1185">Reference proteome</keyword>
<proteinExistence type="predicted"/>
<accession>A0AAD7MDS1</accession>
<reference evidence="1" key="1">
    <citation type="submission" date="2023-03" db="EMBL/GenBank/DDBJ databases">
        <title>Massive genome expansion in bonnet fungi (Mycena s.s.) driven by repeated elements and novel gene families across ecological guilds.</title>
        <authorList>
            <consortium name="Lawrence Berkeley National Laboratory"/>
            <person name="Harder C.B."/>
            <person name="Miyauchi S."/>
            <person name="Viragh M."/>
            <person name="Kuo A."/>
            <person name="Thoen E."/>
            <person name="Andreopoulos B."/>
            <person name="Lu D."/>
            <person name="Skrede I."/>
            <person name="Drula E."/>
            <person name="Henrissat B."/>
            <person name="Morin E."/>
            <person name="Kohler A."/>
            <person name="Barry K."/>
            <person name="LaButti K."/>
            <person name="Morin E."/>
            <person name="Salamov A."/>
            <person name="Lipzen A."/>
            <person name="Mereny Z."/>
            <person name="Hegedus B."/>
            <person name="Baldrian P."/>
            <person name="Stursova M."/>
            <person name="Weitz H."/>
            <person name="Taylor A."/>
            <person name="Grigoriev I.V."/>
            <person name="Nagy L.G."/>
            <person name="Martin F."/>
            <person name="Kauserud H."/>
        </authorList>
    </citation>
    <scope>NUCLEOTIDE SEQUENCE</scope>
    <source>
        <strain evidence="1">CBHHK182m</strain>
    </source>
</reference>
<comment type="caution">
    <text evidence="1">The sequence shown here is derived from an EMBL/GenBank/DDBJ whole genome shotgun (WGS) entry which is preliminary data.</text>
</comment>